<evidence type="ECO:0000256" key="3">
    <source>
        <dbReference type="ARBA" id="ARBA00009413"/>
    </source>
</evidence>
<keyword evidence="7 9" id="KW-0862">Zinc</keyword>
<evidence type="ECO:0000256" key="5">
    <source>
        <dbReference type="ARBA" id="ARBA00022723"/>
    </source>
</evidence>
<feature type="region of interest" description="Disordered" evidence="10">
    <location>
        <begin position="13"/>
        <end position="36"/>
    </location>
</feature>
<keyword evidence="4 9" id="KW-0808">Transferase</keyword>
<evidence type="ECO:0000256" key="4">
    <source>
        <dbReference type="ARBA" id="ARBA00022679"/>
    </source>
</evidence>
<proteinExistence type="inferred from homology"/>
<comment type="pathway">
    <text evidence="2 9">Protein modification; protein ubiquitination.</text>
</comment>
<evidence type="ECO:0000313" key="12">
    <source>
        <dbReference type="EMBL" id="WAR03396.1"/>
    </source>
</evidence>
<comment type="similarity">
    <text evidence="3 9">Belongs to the Deltex family.</text>
</comment>
<protein>
    <recommendedName>
        <fullName evidence="9">E3 ubiquitin-protein ligase</fullName>
        <ecNumber evidence="9">2.3.2.27</ecNumber>
    </recommendedName>
</protein>
<dbReference type="Gene3D" id="3.30.40.10">
    <property type="entry name" value="Zinc/RING finger domain, C3HC4 (zinc finger)"/>
    <property type="match status" value="1"/>
</dbReference>
<evidence type="ECO:0000256" key="10">
    <source>
        <dbReference type="SAM" id="MobiDB-lite"/>
    </source>
</evidence>
<evidence type="ECO:0000259" key="11">
    <source>
        <dbReference type="PROSITE" id="PS50089"/>
    </source>
</evidence>
<dbReference type="EMBL" id="CP111015">
    <property type="protein sequence ID" value="WAR03396.1"/>
    <property type="molecule type" value="Genomic_DNA"/>
</dbReference>
<feature type="compositionally biased region" description="Polar residues" evidence="10">
    <location>
        <begin position="20"/>
        <end position="29"/>
    </location>
</feature>
<dbReference type="InterPro" id="IPR001841">
    <property type="entry name" value="Znf_RING"/>
</dbReference>
<organism evidence="12 13">
    <name type="scientific">Mya arenaria</name>
    <name type="common">Soft-shell clam</name>
    <dbReference type="NCBI Taxonomy" id="6604"/>
    <lineage>
        <taxon>Eukaryota</taxon>
        <taxon>Metazoa</taxon>
        <taxon>Spiralia</taxon>
        <taxon>Lophotrochozoa</taxon>
        <taxon>Mollusca</taxon>
        <taxon>Bivalvia</taxon>
        <taxon>Autobranchia</taxon>
        <taxon>Heteroconchia</taxon>
        <taxon>Euheterodonta</taxon>
        <taxon>Imparidentia</taxon>
        <taxon>Neoheterodontei</taxon>
        <taxon>Myida</taxon>
        <taxon>Myoidea</taxon>
        <taxon>Myidae</taxon>
        <taxon>Mya</taxon>
    </lineage>
</organism>
<keyword evidence="5 9" id="KW-0479">Metal-binding</keyword>
<comment type="subcellular location">
    <subcellularLocation>
        <location evidence="9">Cytoplasm</location>
    </subcellularLocation>
</comment>
<comment type="catalytic activity">
    <reaction evidence="1 9">
        <text>S-ubiquitinyl-[E2 ubiquitin-conjugating enzyme]-L-cysteine + [acceptor protein]-L-lysine = [E2 ubiquitin-conjugating enzyme]-L-cysteine + N(6)-ubiquitinyl-[acceptor protein]-L-lysine.</text>
        <dbReference type="EC" id="2.3.2.27"/>
    </reaction>
</comment>
<dbReference type="PROSITE" id="PS50089">
    <property type="entry name" value="ZF_RING_2"/>
    <property type="match status" value="1"/>
</dbReference>
<sequence>MWKKKISIRSLFGGSSSSRVQPNAASHGQRNAGYGSQLPPAGKILNYEKSTKQKSASAGMSAEKILKKYVTVVAAAPKDEDCCICYERLSEASGHGVGGPEDRVVLQLEKCSHMYHKLCLTALYDSGPKDGCIQCPACKTIYGEKTGSCPRGEMDYQVIPHSLAGHPDCKTIQIIYNIEPGVQGPEHPAPGQRYYLTAFPRIGYLPDNEKGRKVLQLLIVAWKRRLTFTIGRSHTTGRDHSVTWNEIHHKTELHGNHGEHGFPDPKYLDNLLAELAVHGVTESDLADSGPAD</sequence>
<dbReference type="CDD" id="cd09633">
    <property type="entry name" value="Deltex_C"/>
    <property type="match status" value="1"/>
</dbReference>
<accession>A0ABY7E361</accession>
<dbReference type="Proteomes" id="UP001164746">
    <property type="component" value="Chromosome 4"/>
</dbReference>
<evidence type="ECO:0000256" key="9">
    <source>
        <dbReference type="RuleBase" id="RU367105"/>
    </source>
</evidence>
<dbReference type="SUPFAM" id="SSF57850">
    <property type="entry name" value="RING/U-box"/>
    <property type="match status" value="1"/>
</dbReference>
<feature type="domain" description="RING-type" evidence="11">
    <location>
        <begin position="82"/>
        <end position="139"/>
    </location>
</feature>
<evidence type="ECO:0000256" key="1">
    <source>
        <dbReference type="ARBA" id="ARBA00000900"/>
    </source>
</evidence>
<dbReference type="InterPro" id="IPR039399">
    <property type="entry name" value="Deltex_C_sf"/>
</dbReference>
<evidence type="ECO:0000256" key="7">
    <source>
        <dbReference type="ARBA" id="ARBA00022833"/>
    </source>
</evidence>
<gene>
    <name evidence="12" type="ORF">MAR_009954</name>
</gene>
<evidence type="ECO:0000256" key="2">
    <source>
        <dbReference type="ARBA" id="ARBA00004906"/>
    </source>
</evidence>
<dbReference type="EC" id="2.3.2.27" evidence="9"/>
<dbReference type="PANTHER" id="PTHR12622">
    <property type="entry name" value="DELTEX-RELATED"/>
    <property type="match status" value="1"/>
</dbReference>
<dbReference type="InterPro" id="IPR039396">
    <property type="entry name" value="Deltex_C"/>
</dbReference>
<dbReference type="InterPro" id="IPR039398">
    <property type="entry name" value="Deltex_fam"/>
</dbReference>
<evidence type="ECO:0000313" key="13">
    <source>
        <dbReference type="Proteomes" id="UP001164746"/>
    </source>
</evidence>
<dbReference type="InterPro" id="IPR013083">
    <property type="entry name" value="Znf_RING/FYVE/PHD"/>
</dbReference>
<evidence type="ECO:0000256" key="8">
    <source>
        <dbReference type="PROSITE-ProRule" id="PRU00175"/>
    </source>
</evidence>
<dbReference type="Pfam" id="PF18102">
    <property type="entry name" value="DTC"/>
    <property type="match status" value="1"/>
</dbReference>
<keyword evidence="13" id="KW-1185">Reference proteome</keyword>
<evidence type="ECO:0000256" key="6">
    <source>
        <dbReference type="ARBA" id="ARBA00022771"/>
    </source>
</evidence>
<dbReference type="Gene3D" id="3.30.390.130">
    <property type="match status" value="1"/>
</dbReference>
<keyword evidence="6 8" id="KW-0863">Zinc-finger</keyword>
<reference evidence="12" key="1">
    <citation type="submission" date="2022-11" db="EMBL/GenBank/DDBJ databases">
        <title>Centuries of genome instability and evolution in soft-shell clam transmissible cancer (bioRxiv).</title>
        <authorList>
            <person name="Hart S.F.M."/>
            <person name="Yonemitsu M.A."/>
            <person name="Giersch R.M."/>
            <person name="Beal B.F."/>
            <person name="Arriagada G."/>
            <person name="Davis B.W."/>
            <person name="Ostrander E.A."/>
            <person name="Goff S.P."/>
            <person name="Metzger M.J."/>
        </authorList>
    </citation>
    <scope>NUCLEOTIDE SEQUENCE</scope>
    <source>
        <strain evidence="12">MELC-2E11</strain>
        <tissue evidence="12">Siphon/mantle</tissue>
    </source>
</reference>
<dbReference type="SMART" id="SM00184">
    <property type="entry name" value="RING"/>
    <property type="match status" value="1"/>
</dbReference>
<keyword evidence="9" id="KW-0963">Cytoplasm</keyword>
<name>A0ABY7E361_MYAAR</name>